<evidence type="ECO:0000313" key="4">
    <source>
        <dbReference type="EMBL" id="CAK9075126.1"/>
    </source>
</evidence>
<name>A0ABP0PHM9_9DINO</name>
<keyword evidence="2 3" id="KW-0040">ANK repeat</keyword>
<keyword evidence="1" id="KW-0677">Repeat</keyword>
<gene>
    <name evidence="4" type="ORF">CCMP2556_LOCUS37003</name>
</gene>
<dbReference type="SMART" id="SM00248">
    <property type="entry name" value="ANK"/>
    <property type="match status" value="2"/>
</dbReference>
<dbReference type="PANTHER" id="PTHR24171">
    <property type="entry name" value="ANKYRIN REPEAT DOMAIN-CONTAINING PROTEIN 39-RELATED"/>
    <property type="match status" value="1"/>
</dbReference>
<feature type="repeat" description="ANK" evidence="3">
    <location>
        <begin position="130"/>
        <end position="162"/>
    </location>
</feature>
<evidence type="ECO:0000256" key="3">
    <source>
        <dbReference type="PROSITE-ProRule" id="PRU00023"/>
    </source>
</evidence>
<comment type="caution">
    <text evidence="4">The sequence shown here is derived from an EMBL/GenBank/DDBJ whole genome shotgun (WGS) entry which is preliminary data.</text>
</comment>
<dbReference type="PROSITE" id="PS50088">
    <property type="entry name" value="ANK_REPEAT"/>
    <property type="match status" value="1"/>
</dbReference>
<dbReference type="Pfam" id="PF12796">
    <property type="entry name" value="Ank_2"/>
    <property type="match status" value="1"/>
</dbReference>
<keyword evidence="5" id="KW-1185">Reference proteome</keyword>
<evidence type="ECO:0000256" key="1">
    <source>
        <dbReference type="ARBA" id="ARBA00022737"/>
    </source>
</evidence>
<evidence type="ECO:0000313" key="5">
    <source>
        <dbReference type="Proteomes" id="UP001642484"/>
    </source>
</evidence>
<proteinExistence type="predicted"/>
<evidence type="ECO:0000256" key="2">
    <source>
        <dbReference type="ARBA" id="ARBA00023043"/>
    </source>
</evidence>
<accession>A0ABP0PHM9</accession>
<protein>
    <submittedName>
        <fullName evidence="4">Uncharacterized protein</fullName>
    </submittedName>
</protein>
<reference evidence="4 5" key="1">
    <citation type="submission" date="2024-02" db="EMBL/GenBank/DDBJ databases">
        <authorList>
            <person name="Chen Y."/>
            <person name="Shah S."/>
            <person name="Dougan E. K."/>
            <person name="Thang M."/>
            <person name="Chan C."/>
        </authorList>
    </citation>
    <scope>NUCLEOTIDE SEQUENCE [LARGE SCALE GENOMIC DNA]</scope>
</reference>
<dbReference type="PANTHER" id="PTHR24171:SF8">
    <property type="entry name" value="BRCA1-ASSOCIATED RING DOMAIN PROTEIN 1"/>
    <property type="match status" value="1"/>
</dbReference>
<dbReference type="PROSITE" id="PS50297">
    <property type="entry name" value="ANK_REP_REGION"/>
    <property type="match status" value="1"/>
</dbReference>
<dbReference type="Proteomes" id="UP001642484">
    <property type="component" value="Unassembled WGS sequence"/>
</dbReference>
<dbReference type="Gene3D" id="1.25.40.20">
    <property type="entry name" value="Ankyrin repeat-containing domain"/>
    <property type="match status" value="1"/>
</dbReference>
<dbReference type="SUPFAM" id="SSF48403">
    <property type="entry name" value="Ankyrin repeat"/>
    <property type="match status" value="1"/>
</dbReference>
<dbReference type="EMBL" id="CAXAMN010023095">
    <property type="protein sequence ID" value="CAK9075126.1"/>
    <property type="molecule type" value="Genomic_DNA"/>
</dbReference>
<dbReference type="InterPro" id="IPR036770">
    <property type="entry name" value="Ankyrin_rpt-contain_sf"/>
</dbReference>
<sequence length="246" mass="26901">MGGAISPCVELEEEQYNMNHRMDSVDVVNEVTTGEYKNVEASDPIFQQGPQAPLCVFEHITKDLRNIPAACVPERMSGLTDQEVADVRLAQAATRGELKDIEQALRAGARVDTRAELHIAMGDASGSKPGKRTPLMRAAASGHLEVVKTLIRAGASIWRVDSRGWTPVCYALANGELALAYYLLSEAGNHRERQVKMAREHRLEVIDYCEEFTGANEADQLREAFASGLAGPEDAAARPERPEKSV</sequence>
<dbReference type="InterPro" id="IPR002110">
    <property type="entry name" value="Ankyrin_rpt"/>
</dbReference>
<organism evidence="4 5">
    <name type="scientific">Durusdinium trenchii</name>
    <dbReference type="NCBI Taxonomy" id="1381693"/>
    <lineage>
        <taxon>Eukaryota</taxon>
        <taxon>Sar</taxon>
        <taxon>Alveolata</taxon>
        <taxon>Dinophyceae</taxon>
        <taxon>Suessiales</taxon>
        <taxon>Symbiodiniaceae</taxon>
        <taxon>Durusdinium</taxon>
    </lineage>
</organism>